<evidence type="ECO:0000313" key="1">
    <source>
        <dbReference type="EMBL" id="KAA0167511.1"/>
    </source>
</evidence>
<evidence type="ECO:0008006" key="7">
    <source>
        <dbReference type="Google" id="ProtNLM"/>
    </source>
</evidence>
<reference evidence="4 5" key="1">
    <citation type="submission" date="2019-07" db="EMBL/GenBank/DDBJ databases">
        <title>Genomes of Cafeteria roenbergensis.</title>
        <authorList>
            <person name="Fischer M.G."/>
            <person name="Hackl T."/>
            <person name="Roman M."/>
        </authorList>
    </citation>
    <scope>NUCLEOTIDE SEQUENCE [LARGE SCALE GENOMIC DNA]</scope>
    <source>
        <strain evidence="1 6">Cflag</strain>
        <strain evidence="3 4">E4-10P</strain>
        <strain evidence="2 5">RCC970-E3</strain>
    </source>
</reference>
<dbReference type="OrthoDB" id="302705at2759"/>
<dbReference type="EMBL" id="VLTL01000001">
    <property type="protein sequence ID" value="KAA0172424.1"/>
    <property type="molecule type" value="Genomic_DNA"/>
</dbReference>
<name>A0A5A8DUP2_CAFRO</name>
<evidence type="ECO:0000313" key="3">
    <source>
        <dbReference type="EMBL" id="KAA0176003.1"/>
    </source>
</evidence>
<dbReference type="Proteomes" id="UP000324907">
    <property type="component" value="Unassembled WGS sequence"/>
</dbReference>
<organism evidence="1 6">
    <name type="scientific">Cafeteria roenbergensis</name>
    <name type="common">Marine flagellate</name>
    <dbReference type="NCBI Taxonomy" id="33653"/>
    <lineage>
        <taxon>Eukaryota</taxon>
        <taxon>Sar</taxon>
        <taxon>Stramenopiles</taxon>
        <taxon>Bigyra</taxon>
        <taxon>Opalozoa</taxon>
        <taxon>Bicosoecida</taxon>
        <taxon>Cafeteriaceae</taxon>
        <taxon>Cafeteria</taxon>
    </lineage>
</organism>
<evidence type="ECO:0000313" key="6">
    <source>
        <dbReference type="Proteomes" id="UP000325113"/>
    </source>
</evidence>
<evidence type="ECO:0000313" key="2">
    <source>
        <dbReference type="EMBL" id="KAA0172424.1"/>
    </source>
</evidence>
<accession>A0A5A8DUP2</accession>
<dbReference type="Proteomes" id="UP000325113">
    <property type="component" value="Unassembled WGS sequence"/>
</dbReference>
<evidence type="ECO:0000313" key="4">
    <source>
        <dbReference type="Proteomes" id="UP000322899"/>
    </source>
</evidence>
<dbReference type="AlphaFoldDB" id="A0A5A8DUP2"/>
<dbReference type="EMBL" id="VLTO01000010">
    <property type="protein sequence ID" value="KAA0176003.1"/>
    <property type="molecule type" value="Genomic_DNA"/>
</dbReference>
<evidence type="ECO:0000313" key="5">
    <source>
        <dbReference type="Proteomes" id="UP000324907"/>
    </source>
</evidence>
<dbReference type="InterPro" id="IPR036938">
    <property type="entry name" value="PAP2/HPO_sf"/>
</dbReference>
<comment type="caution">
    <text evidence="1">The sequence shown here is derived from an EMBL/GenBank/DDBJ whole genome shotgun (WGS) entry which is preliminary data.</text>
</comment>
<sequence>MGWVKHFVALSVAFAATTSPGRPAVAIAAMAVINVGVLSALKRCSGLPRPRGSSKEGYGMPSSHAGELALIACFAGMWGVRVIAEACGPGGSQLADAVAAGALVTVLPVAAMECRDRVSRRYHTWGQTFAGAIEGCSLAIITACVVWGDVPELQAASAGLDWLVAALARVRDAVADCSGQPALRLEGTWSL</sequence>
<proteinExistence type="predicted"/>
<dbReference type="SUPFAM" id="SSF48317">
    <property type="entry name" value="Acid phosphatase/Vanadium-dependent haloperoxidase"/>
    <property type="match status" value="1"/>
</dbReference>
<dbReference type="EMBL" id="VLTM01000005">
    <property type="protein sequence ID" value="KAA0167511.1"/>
    <property type="molecule type" value="Genomic_DNA"/>
</dbReference>
<gene>
    <name evidence="3" type="ORF">FNF27_02395</name>
    <name evidence="2" type="ORF">FNF28_00107</name>
    <name evidence="1" type="ORF">FNF31_00949</name>
</gene>
<protein>
    <recommendedName>
        <fullName evidence="7">Phosphatidic acid phosphatase type 2/haloperoxidase domain-containing protein</fullName>
    </recommendedName>
</protein>
<dbReference type="Proteomes" id="UP000322899">
    <property type="component" value="Unassembled WGS sequence"/>
</dbReference>